<evidence type="ECO:0000313" key="3">
    <source>
        <dbReference type="Proteomes" id="UP000195569"/>
    </source>
</evidence>
<reference evidence="2" key="1">
    <citation type="submission" date="2016-12" db="EMBL/GenBank/DDBJ databases">
        <authorList>
            <person name="Moulin L."/>
        </authorList>
    </citation>
    <scope>NUCLEOTIDE SEQUENCE [LARGE SCALE GENOMIC DNA]</scope>
    <source>
        <strain evidence="2">STM 7183</strain>
    </source>
</reference>
<dbReference type="AlphaFoldDB" id="A0A1N7RTI2"/>
<gene>
    <name evidence="2" type="ORF">BN2476_150028</name>
</gene>
<protein>
    <submittedName>
        <fullName evidence="2">Uncharacterized protein</fullName>
    </submittedName>
</protein>
<accession>A0A1N7RTI2</accession>
<evidence type="ECO:0000256" key="1">
    <source>
        <dbReference type="SAM" id="MobiDB-lite"/>
    </source>
</evidence>
<feature type="region of interest" description="Disordered" evidence="1">
    <location>
        <begin position="31"/>
        <end position="55"/>
    </location>
</feature>
<keyword evidence="3" id="KW-1185">Reference proteome</keyword>
<dbReference type="EMBL" id="CYGY02000015">
    <property type="protein sequence ID" value="SIT37972.1"/>
    <property type="molecule type" value="Genomic_DNA"/>
</dbReference>
<sequence length="55" mass="6121">MTIPLGYGPDTNSVLDAPYVRQLLFTQPQRPNKLYLSGSNRMGERDSNPVAGDIR</sequence>
<comment type="caution">
    <text evidence="2">The sequence shown here is derived from an EMBL/GenBank/DDBJ whole genome shotgun (WGS) entry which is preliminary data.</text>
</comment>
<organism evidence="2 3">
    <name type="scientific">Paraburkholderia piptadeniae</name>
    <dbReference type="NCBI Taxonomy" id="1701573"/>
    <lineage>
        <taxon>Bacteria</taxon>
        <taxon>Pseudomonadati</taxon>
        <taxon>Pseudomonadota</taxon>
        <taxon>Betaproteobacteria</taxon>
        <taxon>Burkholderiales</taxon>
        <taxon>Burkholderiaceae</taxon>
        <taxon>Paraburkholderia</taxon>
    </lineage>
</organism>
<proteinExistence type="predicted"/>
<evidence type="ECO:0000313" key="2">
    <source>
        <dbReference type="EMBL" id="SIT37972.1"/>
    </source>
</evidence>
<dbReference type="Proteomes" id="UP000195569">
    <property type="component" value="Unassembled WGS sequence"/>
</dbReference>
<name>A0A1N7RTI2_9BURK</name>